<keyword evidence="1" id="KW-0614">Plasmid</keyword>
<evidence type="ECO:0000313" key="2">
    <source>
        <dbReference type="Proteomes" id="UP001056730"/>
    </source>
</evidence>
<reference evidence="1" key="1">
    <citation type="journal article" date="2022" name="Front. Microbiol.">
        <title>Feed Insects as a Reservoir of Granadaene-Producing Lactococci.</title>
        <authorList>
            <person name="Neuzil-Bunesova V."/>
            <person name="Ramirez Garcia A."/>
            <person name="Modrackova N."/>
            <person name="Makovska M."/>
            <person name="Sabolova M."/>
            <person name="Sproer C."/>
            <person name="Bunk B."/>
            <person name="Blom J."/>
            <person name="Schwab C."/>
        </authorList>
    </citation>
    <scope>NUCLEOTIDE SEQUENCE</scope>
    <source>
        <strain evidence="1">I4/6O</strain>
    </source>
</reference>
<evidence type="ECO:0000313" key="1">
    <source>
        <dbReference type="EMBL" id="USJ21574.1"/>
    </source>
</evidence>
<geneLocation type="plasmid" evidence="1 2">
    <name>p1</name>
</geneLocation>
<gene>
    <name evidence="1" type="ORF">LMK00_11665</name>
</gene>
<dbReference type="KEGG" id="lfo:LMK00_11665"/>
<accession>A0A9Q8Y5N4</accession>
<name>A0A9Q8Y5N4_9LACT</name>
<dbReference type="EMBL" id="CP086396">
    <property type="protein sequence ID" value="USJ21574.1"/>
    <property type="molecule type" value="Genomic_DNA"/>
</dbReference>
<proteinExistence type="predicted"/>
<dbReference type="Proteomes" id="UP001056730">
    <property type="component" value="Plasmid p1"/>
</dbReference>
<organism evidence="1 2">
    <name type="scientific">Lactococcus formosensis</name>
    <dbReference type="NCBI Taxonomy" id="1281486"/>
    <lineage>
        <taxon>Bacteria</taxon>
        <taxon>Bacillati</taxon>
        <taxon>Bacillota</taxon>
        <taxon>Bacilli</taxon>
        <taxon>Lactobacillales</taxon>
        <taxon>Streptococcaceae</taxon>
        <taxon>Lactococcus</taxon>
    </lineage>
</organism>
<dbReference type="RefSeq" id="WP_252175964.1">
    <property type="nucleotide sequence ID" value="NZ_CP086396.1"/>
</dbReference>
<sequence length="220" mass="24141">MSYDLGTTQEKVDQTFADLKESDKLILLPGGGFLHGKAKRTEGNDSNKIVVSYDSETDPNAISLNDAKKLMTKQINEDIIAQKTQINKGYLSPRGGTPPVIGNNYFLQNGEVYNSQKFSNNGWQYAGYWFVNQYKASSGQTLFGGPLDFQTHVDSGAVGDHIDVDHIHIDGWASAGLIIYPNTGYQRVISYDSSRPELTYYTYQALPGTTYSAKGTGVSG</sequence>
<dbReference type="AlphaFoldDB" id="A0A9Q8Y5N4"/>
<protein>
    <submittedName>
        <fullName evidence="1">Uncharacterized protein</fullName>
    </submittedName>
</protein>